<dbReference type="EMBL" id="LT991976">
    <property type="protein sequence ID" value="SPK71549.1"/>
    <property type="molecule type" value="Genomic_DNA"/>
</dbReference>
<feature type="region of interest" description="Disordered" evidence="1">
    <location>
        <begin position="1"/>
        <end position="72"/>
    </location>
</feature>
<evidence type="ECO:0008006" key="4">
    <source>
        <dbReference type="Google" id="ProtNLM"/>
    </source>
</evidence>
<evidence type="ECO:0000313" key="3">
    <source>
        <dbReference type="Proteomes" id="UP000255505"/>
    </source>
</evidence>
<dbReference type="SUPFAM" id="SSF56281">
    <property type="entry name" value="Metallo-hydrolase/oxidoreductase"/>
    <property type="match status" value="1"/>
</dbReference>
<feature type="compositionally biased region" description="Low complexity" evidence="1">
    <location>
        <begin position="1"/>
        <end position="12"/>
    </location>
</feature>
<evidence type="ECO:0000313" key="2">
    <source>
        <dbReference type="EMBL" id="SPK71549.1"/>
    </source>
</evidence>
<reference evidence="2 3" key="1">
    <citation type="submission" date="2018-01" db="EMBL/GenBank/DDBJ databases">
        <authorList>
            <person name="Gaut B.S."/>
            <person name="Morton B.R."/>
            <person name="Clegg M.T."/>
            <person name="Duvall M.R."/>
        </authorList>
    </citation>
    <scope>NUCLEOTIDE SEQUENCE [LARGE SCALE GENOMIC DNA]</scope>
    <source>
        <strain evidence="2">Cupriavidus taiwanensis LMG 19425</strain>
    </source>
</reference>
<name>A0A375IDD0_9BURK</name>
<sequence>MGRARAAACRTRPAGRKARPHSGVARSARPGRPHYLGTRRAGGWPPCECRHANRGRGGGAGRRRRARSSSRLSFDDAIAAAAPYQAAHRFAPFAGDTEVAPGITAIQTPGHTPGHVSYVVKQNGVRPGTRASRCSTMSCGPAR</sequence>
<organism evidence="2 3">
    <name type="scientific">Cupriavidus taiwanensis</name>
    <dbReference type="NCBI Taxonomy" id="164546"/>
    <lineage>
        <taxon>Bacteria</taxon>
        <taxon>Pseudomonadati</taxon>
        <taxon>Pseudomonadota</taxon>
        <taxon>Betaproteobacteria</taxon>
        <taxon>Burkholderiales</taxon>
        <taxon>Burkholderiaceae</taxon>
        <taxon>Cupriavidus</taxon>
    </lineage>
</organism>
<gene>
    <name evidence="2" type="ORF">CT19425_30773</name>
</gene>
<proteinExistence type="predicted"/>
<dbReference type="AlphaFoldDB" id="A0A375IDD0"/>
<protein>
    <recommendedName>
        <fullName evidence="4">Metallo-beta-lactamase domain-containing protein</fullName>
    </recommendedName>
</protein>
<dbReference type="Proteomes" id="UP000255505">
    <property type="component" value="Chromosome I"/>
</dbReference>
<evidence type="ECO:0000256" key="1">
    <source>
        <dbReference type="SAM" id="MobiDB-lite"/>
    </source>
</evidence>
<dbReference type="Gene3D" id="3.60.15.10">
    <property type="entry name" value="Ribonuclease Z/Hydroxyacylglutathione hydrolase-like"/>
    <property type="match status" value="1"/>
</dbReference>
<dbReference type="InterPro" id="IPR036866">
    <property type="entry name" value="RibonucZ/Hydroxyglut_hydro"/>
</dbReference>
<accession>A0A375IDD0</accession>